<dbReference type="InterPro" id="IPR034732">
    <property type="entry name" value="EPHD"/>
</dbReference>
<dbReference type="InterPro" id="IPR019786">
    <property type="entry name" value="Zinc_finger_PHD-type_CS"/>
</dbReference>
<dbReference type="Pfam" id="PF13832">
    <property type="entry name" value="zf-HC5HC2H_2"/>
    <property type="match status" value="2"/>
</dbReference>
<dbReference type="SMART" id="SM00249">
    <property type="entry name" value="PHD"/>
    <property type="match status" value="4"/>
</dbReference>
<feature type="region of interest" description="Disordered" evidence="5">
    <location>
        <begin position="83"/>
        <end position="112"/>
    </location>
</feature>
<dbReference type="SUPFAM" id="SSF57903">
    <property type="entry name" value="FYVE/PHD zinc finger"/>
    <property type="match status" value="2"/>
</dbReference>
<dbReference type="GO" id="GO:0006357">
    <property type="term" value="P:regulation of transcription by RNA polymerase II"/>
    <property type="evidence" value="ECO:0007669"/>
    <property type="project" value="TreeGrafter"/>
</dbReference>
<protein>
    <submittedName>
        <fullName evidence="9">Protein Jade-1</fullName>
    </submittedName>
</protein>
<organism evidence="9">
    <name type="scientific">Anthurium amnicola</name>
    <dbReference type="NCBI Taxonomy" id="1678845"/>
    <lineage>
        <taxon>Eukaryota</taxon>
        <taxon>Viridiplantae</taxon>
        <taxon>Streptophyta</taxon>
        <taxon>Embryophyta</taxon>
        <taxon>Tracheophyta</taxon>
        <taxon>Spermatophyta</taxon>
        <taxon>Magnoliopsida</taxon>
        <taxon>Liliopsida</taxon>
        <taxon>Araceae</taxon>
        <taxon>Pothoideae</taxon>
        <taxon>Potheae</taxon>
        <taxon>Anthurium</taxon>
    </lineage>
</organism>
<evidence type="ECO:0000313" key="9">
    <source>
        <dbReference type="EMBL" id="JAT65003.1"/>
    </source>
</evidence>
<dbReference type="Pfam" id="PF00628">
    <property type="entry name" value="PHD"/>
    <property type="match status" value="1"/>
</dbReference>
<dbReference type="InterPro" id="IPR013083">
    <property type="entry name" value="Znf_RING/FYVE/PHD"/>
</dbReference>
<feature type="compositionally biased region" description="Basic and acidic residues" evidence="5">
    <location>
        <begin position="1397"/>
        <end position="1406"/>
    </location>
</feature>
<dbReference type="PROSITE" id="PS01359">
    <property type="entry name" value="ZF_PHD_1"/>
    <property type="match status" value="2"/>
</dbReference>
<proteinExistence type="predicted"/>
<evidence type="ECO:0000256" key="1">
    <source>
        <dbReference type="ARBA" id="ARBA00022723"/>
    </source>
</evidence>
<gene>
    <name evidence="9" type="primary">phf17_4</name>
    <name evidence="8" type="synonym">phf17_1</name>
    <name evidence="9" type="ORF">g.93359</name>
    <name evidence="8" type="ORF">g.93363</name>
</gene>
<dbReference type="InterPro" id="IPR001965">
    <property type="entry name" value="Znf_PHD"/>
</dbReference>
<dbReference type="PANTHER" id="PTHR13793">
    <property type="entry name" value="PHD FINGER PROTEINS"/>
    <property type="match status" value="1"/>
</dbReference>
<feature type="compositionally biased region" description="Basic residues" evidence="5">
    <location>
        <begin position="1"/>
        <end position="12"/>
    </location>
</feature>
<keyword evidence="3" id="KW-0862">Zinc</keyword>
<keyword evidence="1" id="KW-0479">Metal-binding</keyword>
<dbReference type="Gene3D" id="3.30.40.10">
    <property type="entry name" value="Zinc/RING finger domain, C3HC4 (zinc finger)"/>
    <property type="match status" value="4"/>
</dbReference>
<reference evidence="9" key="1">
    <citation type="submission" date="2015-07" db="EMBL/GenBank/DDBJ databases">
        <title>Transcriptome Assembly of Anthurium amnicola.</title>
        <authorList>
            <person name="Suzuki J."/>
        </authorList>
    </citation>
    <scope>NUCLEOTIDE SEQUENCE</scope>
</reference>
<dbReference type="GO" id="GO:0008270">
    <property type="term" value="F:zinc ion binding"/>
    <property type="evidence" value="ECO:0007669"/>
    <property type="project" value="UniProtKB-KW"/>
</dbReference>
<evidence type="ECO:0000256" key="2">
    <source>
        <dbReference type="ARBA" id="ARBA00022771"/>
    </source>
</evidence>
<evidence type="ECO:0000313" key="8">
    <source>
        <dbReference type="EMBL" id="JAT56039.1"/>
    </source>
</evidence>
<dbReference type="Pfam" id="PF13831">
    <property type="entry name" value="PHD_2"/>
    <property type="match status" value="1"/>
</dbReference>
<feature type="compositionally biased region" description="Low complexity" evidence="5">
    <location>
        <begin position="30"/>
        <end position="44"/>
    </location>
</feature>
<dbReference type="InterPro" id="IPR011011">
    <property type="entry name" value="Znf_FYVE_PHD"/>
</dbReference>
<evidence type="ECO:0000256" key="5">
    <source>
        <dbReference type="SAM" id="MobiDB-lite"/>
    </source>
</evidence>
<feature type="compositionally biased region" description="Basic and acidic residues" evidence="5">
    <location>
        <begin position="205"/>
        <end position="224"/>
    </location>
</feature>
<accession>A0A1D1ZDV2</accession>
<dbReference type="InterPro" id="IPR050701">
    <property type="entry name" value="Histone_Mod_Regulator"/>
</dbReference>
<feature type="domain" description="PHD-type" evidence="6">
    <location>
        <begin position="297"/>
        <end position="348"/>
    </location>
</feature>
<evidence type="ECO:0000256" key="3">
    <source>
        <dbReference type="ARBA" id="ARBA00022833"/>
    </source>
</evidence>
<dbReference type="PANTHER" id="PTHR13793:SF107">
    <property type="entry name" value="BROMODOMAIN-CONTAINING PROTEIN HOMOLOG"/>
    <property type="match status" value="1"/>
</dbReference>
<feature type="region of interest" description="Disordered" evidence="5">
    <location>
        <begin position="198"/>
        <end position="229"/>
    </location>
</feature>
<evidence type="ECO:0000259" key="7">
    <source>
        <dbReference type="PROSITE" id="PS51805"/>
    </source>
</evidence>
<feature type="region of interest" description="Disordered" evidence="5">
    <location>
        <begin position="1395"/>
        <end position="1446"/>
    </location>
</feature>
<keyword evidence="2 4" id="KW-0863">Zinc-finger</keyword>
<dbReference type="EMBL" id="GDJX01011897">
    <property type="protein sequence ID" value="JAT56039.1"/>
    <property type="molecule type" value="Transcribed_RNA"/>
</dbReference>
<feature type="region of interest" description="Disordered" evidence="5">
    <location>
        <begin position="1"/>
        <end position="48"/>
    </location>
</feature>
<sequence>MSGGRCHRRKMMGRGAEGGCGTEEKPCPVSRASSHAAASTATRTEGVGPYVQARKALSEHSPFDDEEAFARVATLPVGLAASLSKSSDGRRKHKKVHSETPKKPPSEQPAPEVWSVWTETEEYFRPITLADIDKLVPKLPFGSSVPDSCLTIPRLRDVKGQEAQSAVVTATAEECPDLEHATLAANGAEAATGVAMGDEVDGKEEEQLQKEYRQQQQQQKEDQQLRQGMEIDEVRVRSELTEKEGNLVDFSSMNWILGSRNRALLASERPNKKRKLLGGDAGLERLLLLPHLQAEESSVCDYCCLGGYESTSNSFLHCDSCKVSVHMKCYGVHDVPEGAWLCSYCRQSETESLGNKDGEGPCLLCPKRGGALKPVGADINQSGPVVKFAHLFCSLWMPEVYVDNIEMMEPISNVEKVQEMRKRLVCNLCKVKQGACIRCSHGTCRTSFHPVCARDARQKMEIWGKDKCDDVELRAFCSKHSSFHYVGSMQHPKNLTVPIPDHSSLTNALPVTSPIDRVPKIRITCKDRDRITGQDNTRNSSCGSVIENAIPFNQGESAIRARSESSGGLSSQKTSMAKESCNALDNASDINDLLAILKKLADHGKISVADVALDMGIPADSLESALAGEATSLSSELKVKVIKWFQDYVHLGGPLSHLNSVSGWTLPSNAKNDQDDGINPARVSGLSALDAVLVNSLSPRRRTKSNVRILKDNKVVCSTGEALIDENCNGKLVNEIVEKRLDQDVGNATCSGSPFHDRDNCSKEQEILKKMLEDASGCSEVCSFVQQHQQCNGTPMSLVDEDSSVRGQQQCSVGVLPVGSVLNQDAKLNNTLKLSDNVSMQERSEWDVATVTAGALEPKTAEPYSGACIHPFIQKMLIKMQKVSEADPNGQCEECTSPLEVDLSMRNCSNHQPMHSFYSNQNHELDDIKLEQLDEARGTGVLELCPEDEVEGEILYFQNKLLNTAVQIRDRCENMMLRVVGHLPEELDALKKRRWDLVVVNQFLRHVKEAKKRGRKEKRHREYQAVLAAAAAAVETSSRVSSLRKETNDDLLSSRQEVVAGGVRTGTCPLTSRAKETPSKLALPKISSERQPETSSTFCDVCGRAETMLNRIFVCGGCKVAVHLDCYRRPRNPISSWFCEVCEELQSNSSSQAYLNVDDREKPCFVAHCGLCNAATGAFRKTVNGQWVHSFCAEWVLESTFRRGQENPVEGMESVLKAKEMLNCCICHQNNGICIKCSFGHCQIAFHPFCARSVGLFMSVRTVNSKLQHKAYCEKHGTEQRRKADIQQYGAEELKSIKQIRVELEKVRLLCERIIRREKLKRELVLCSHDILASRRDYVAFSVLVNSSFFPPGVSSESATTSINNRSYSDTIQRSDDITVDSSVPVKRKVRLPLQMDTDRRTEDSSTSRLVSARKGTGRMAFSGKQIPHRPASVTSHSSVDGEKRLKPRKHMEIFQKEVVMTSDQASIQNRRLPKGFVYVPVDSLPKTRNIETHEPRKPDG</sequence>
<dbReference type="EMBL" id="GDJX01002933">
    <property type="protein sequence ID" value="JAT65003.1"/>
    <property type="molecule type" value="Transcribed_RNA"/>
</dbReference>
<name>A0A1D1ZDV2_9ARAE</name>
<dbReference type="InterPro" id="IPR019787">
    <property type="entry name" value="Znf_PHD-finger"/>
</dbReference>
<feature type="domain" description="PHD-type" evidence="7">
    <location>
        <begin position="359"/>
        <end position="481"/>
    </location>
</feature>
<dbReference type="PROSITE" id="PS50016">
    <property type="entry name" value="ZF_PHD_2"/>
    <property type="match status" value="2"/>
</dbReference>
<feature type="domain" description="PHD-type" evidence="6">
    <location>
        <begin position="1096"/>
        <end position="1145"/>
    </location>
</feature>
<evidence type="ECO:0000256" key="4">
    <source>
        <dbReference type="PROSITE-ProRule" id="PRU00146"/>
    </source>
</evidence>
<feature type="domain" description="PHD-type" evidence="7">
    <location>
        <begin position="1166"/>
        <end position="1277"/>
    </location>
</feature>
<dbReference type="PROSITE" id="PS51805">
    <property type="entry name" value="EPHD"/>
    <property type="match status" value="2"/>
</dbReference>
<evidence type="ECO:0000259" key="6">
    <source>
        <dbReference type="PROSITE" id="PS50016"/>
    </source>
</evidence>